<sequence>MLEWSTGYGIAISDGSKGRFGIIEKNHLDECVRKSIDGHAGVQIIVNQNMITNHGNIGIEFIPNSKKGLVSDSVITNNIISNKPGVRDTFAIRDACAEIDDLKLPGTGIRTLIESNQISMFWNEYTRRCGGIYIESRENYDLLDARILKNTISIERVDKKTGVYQGFKPSALGINRVGSYLHSCRVTDNTITFSPDVNLNPKQFYWLDARGIIYFLCKHNNIIVTDTKYKFADILVSIDWPQIKTGDVNDNKVIIGFQALPSPIS</sequence>
<dbReference type="Gene3D" id="2.160.20.10">
    <property type="entry name" value="Single-stranded right-handed beta-helix, Pectin lyase-like"/>
    <property type="match status" value="1"/>
</dbReference>
<evidence type="ECO:0000313" key="2">
    <source>
        <dbReference type="Proteomes" id="UP000019141"/>
    </source>
</evidence>
<comment type="caution">
    <text evidence="1">The sequence shown here is derived from an EMBL/GenBank/DDBJ whole genome shotgun (WGS) entry which is preliminary data.</text>
</comment>
<dbReference type="SUPFAM" id="SSF51126">
    <property type="entry name" value="Pectin lyase-like"/>
    <property type="match status" value="1"/>
</dbReference>
<dbReference type="AlphaFoldDB" id="W4LK64"/>
<protein>
    <recommendedName>
        <fullName evidence="3">Right handed beta helix domain-containing protein</fullName>
    </recommendedName>
</protein>
<evidence type="ECO:0008006" key="3">
    <source>
        <dbReference type="Google" id="ProtNLM"/>
    </source>
</evidence>
<organism evidence="1 2">
    <name type="scientific">Entotheonella factor</name>
    <dbReference type="NCBI Taxonomy" id="1429438"/>
    <lineage>
        <taxon>Bacteria</taxon>
        <taxon>Pseudomonadati</taxon>
        <taxon>Nitrospinota/Tectimicrobiota group</taxon>
        <taxon>Candidatus Tectimicrobiota</taxon>
        <taxon>Candidatus Entotheonellia</taxon>
        <taxon>Candidatus Entotheonellales</taxon>
        <taxon>Candidatus Entotheonellaceae</taxon>
        <taxon>Candidatus Entotheonella</taxon>
    </lineage>
</organism>
<proteinExistence type="predicted"/>
<dbReference type="HOGENOM" id="CLU_1048401_0_0_7"/>
<evidence type="ECO:0000313" key="1">
    <source>
        <dbReference type="EMBL" id="ETW97746.1"/>
    </source>
</evidence>
<accession>W4LK64</accession>
<dbReference type="InterPro" id="IPR011050">
    <property type="entry name" value="Pectin_lyase_fold/virulence"/>
</dbReference>
<keyword evidence="2" id="KW-1185">Reference proteome</keyword>
<name>W4LK64_ENTF1</name>
<gene>
    <name evidence="1" type="ORF">ETSY1_21475</name>
</gene>
<dbReference type="EMBL" id="AZHW01000625">
    <property type="protein sequence ID" value="ETW97746.1"/>
    <property type="molecule type" value="Genomic_DNA"/>
</dbReference>
<reference evidence="1 2" key="1">
    <citation type="journal article" date="2014" name="Nature">
        <title>An environmental bacterial taxon with a large and distinct metabolic repertoire.</title>
        <authorList>
            <person name="Wilson M.C."/>
            <person name="Mori T."/>
            <person name="Ruckert C."/>
            <person name="Uria A.R."/>
            <person name="Helf M.J."/>
            <person name="Takada K."/>
            <person name="Gernert C."/>
            <person name="Steffens U.A."/>
            <person name="Heycke N."/>
            <person name="Schmitt S."/>
            <person name="Rinke C."/>
            <person name="Helfrich E.J."/>
            <person name="Brachmann A.O."/>
            <person name="Gurgui C."/>
            <person name="Wakimoto T."/>
            <person name="Kracht M."/>
            <person name="Crusemann M."/>
            <person name="Hentschel U."/>
            <person name="Abe I."/>
            <person name="Matsunaga S."/>
            <person name="Kalinowski J."/>
            <person name="Takeyama H."/>
            <person name="Piel J."/>
        </authorList>
    </citation>
    <scope>NUCLEOTIDE SEQUENCE [LARGE SCALE GENOMIC DNA]</scope>
    <source>
        <strain evidence="2">TSY1</strain>
    </source>
</reference>
<dbReference type="Proteomes" id="UP000019141">
    <property type="component" value="Unassembled WGS sequence"/>
</dbReference>
<dbReference type="InterPro" id="IPR012334">
    <property type="entry name" value="Pectin_lyas_fold"/>
</dbReference>